<dbReference type="InterPro" id="IPR031470">
    <property type="entry name" value="CEP63/Deup1_N"/>
</dbReference>
<name>A0AA41N197_SCICA</name>
<evidence type="ECO:0000256" key="6">
    <source>
        <dbReference type="ARBA" id="ARBA00023054"/>
    </source>
</evidence>
<evidence type="ECO:0000259" key="11">
    <source>
        <dbReference type="Pfam" id="PF25771"/>
    </source>
</evidence>
<evidence type="ECO:0000256" key="4">
    <source>
        <dbReference type="ARBA" id="ARBA00022490"/>
    </source>
</evidence>
<dbReference type="PANTHER" id="PTHR18875">
    <property type="entry name" value="SARCOMA ANTIGEN NY-SAR-24/CYTOSKELETAL PROTEIN SOJO"/>
    <property type="match status" value="1"/>
</dbReference>
<comment type="subcellular location">
    <subcellularLocation>
        <location evidence="1">Cytoplasm</location>
    </subcellularLocation>
</comment>
<dbReference type="Pfam" id="PF25771">
    <property type="entry name" value="CC_CEP152-bind"/>
    <property type="match status" value="1"/>
</dbReference>
<dbReference type="EMBL" id="JAATJV010379844">
    <property type="protein sequence ID" value="MBZ3881932.1"/>
    <property type="molecule type" value="Genomic_DNA"/>
</dbReference>
<accession>A0AA41N197</accession>
<evidence type="ECO:0000259" key="10">
    <source>
        <dbReference type="Pfam" id="PF17045"/>
    </source>
</evidence>
<dbReference type="GO" id="GO:0005737">
    <property type="term" value="C:cytoplasm"/>
    <property type="evidence" value="ECO:0007669"/>
    <property type="project" value="UniProtKB-SubCell"/>
</dbReference>
<feature type="compositionally biased region" description="Basic and acidic residues" evidence="9">
    <location>
        <begin position="295"/>
        <end position="305"/>
    </location>
</feature>
<dbReference type="InterPro" id="IPR057656">
    <property type="entry name" value="CEP63/Deup1_CC"/>
</dbReference>
<dbReference type="GO" id="GO:0007099">
    <property type="term" value="P:centriole replication"/>
    <property type="evidence" value="ECO:0007669"/>
    <property type="project" value="TreeGrafter"/>
</dbReference>
<gene>
    <name evidence="12" type="ORF">SUZIE_165440</name>
</gene>
<feature type="domain" description="CEP63/Deup1 N-terminal" evidence="10">
    <location>
        <begin position="1"/>
        <end position="40"/>
    </location>
</feature>
<dbReference type="GO" id="GO:0005814">
    <property type="term" value="C:centriole"/>
    <property type="evidence" value="ECO:0007669"/>
    <property type="project" value="TreeGrafter"/>
</dbReference>
<evidence type="ECO:0000256" key="9">
    <source>
        <dbReference type="SAM" id="MobiDB-lite"/>
    </source>
</evidence>
<evidence type="ECO:0000256" key="1">
    <source>
        <dbReference type="ARBA" id="ARBA00004496"/>
    </source>
</evidence>
<proteinExistence type="inferred from homology"/>
<dbReference type="Proteomes" id="UP001166674">
    <property type="component" value="Unassembled WGS sequence"/>
</dbReference>
<keyword evidence="4" id="KW-0963">Cytoplasm</keyword>
<evidence type="ECO:0000313" key="13">
    <source>
        <dbReference type="Proteomes" id="UP001166674"/>
    </source>
</evidence>
<keyword evidence="6 8" id="KW-0175">Coiled coil</keyword>
<evidence type="ECO:0000256" key="7">
    <source>
        <dbReference type="ARBA" id="ARBA00030704"/>
    </source>
</evidence>
<protein>
    <recommendedName>
        <fullName evidence="3">Deuterosome assembly protein 1</fullName>
    </recommendedName>
    <alternativeName>
        <fullName evidence="7">Coiled-coil domain-containing protein 67</fullName>
    </alternativeName>
</protein>
<dbReference type="AlphaFoldDB" id="A0AA41N197"/>
<comment type="caution">
    <text evidence="12">The sequence shown here is derived from an EMBL/GenBank/DDBJ whole genome shotgun (WGS) entry which is preliminary data.</text>
</comment>
<evidence type="ECO:0000313" key="12">
    <source>
        <dbReference type="EMBL" id="MBZ3881932.1"/>
    </source>
</evidence>
<feature type="region of interest" description="Disordered" evidence="9">
    <location>
        <begin position="295"/>
        <end position="317"/>
    </location>
</feature>
<keyword evidence="5" id="KW-0970">Cilium biogenesis/degradation</keyword>
<keyword evidence="13" id="KW-1185">Reference proteome</keyword>
<dbReference type="Pfam" id="PF17045">
    <property type="entry name" value="CEP63"/>
    <property type="match status" value="2"/>
</dbReference>
<feature type="coiled-coil region" evidence="8">
    <location>
        <begin position="129"/>
        <end position="201"/>
    </location>
</feature>
<organism evidence="12 13">
    <name type="scientific">Sciurus carolinensis</name>
    <name type="common">Eastern gray squirrel</name>
    <dbReference type="NCBI Taxonomy" id="30640"/>
    <lineage>
        <taxon>Eukaryota</taxon>
        <taxon>Metazoa</taxon>
        <taxon>Chordata</taxon>
        <taxon>Craniata</taxon>
        <taxon>Vertebrata</taxon>
        <taxon>Euteleostomi</taxon>
        <taxon>Mammalia</taxon>
        <taxon>Eutheria</taxon>
        <taxon>Euarchontoglires</taxon>
        <taxon>Glires</taxon>
        <taxon>Rodentia</taxon>
        <taxon>Sciuromorpha</taxon>
        <taxon>Sciuridae</taxon>
        <taxon>Sciurinae</taxon>
        <taxon>Sciurini</taxon>
        <taxon>Sciurus</taxon>
    </lineage>
</organism>
<feature type="domain" description="CEP63/Deup1 N-terminal" evidence="10">
    <location>
        <begin position="86"/>
        <end position="168"/>
    </location>
</feature>
<sequence length="393" mass="46486">MVSNKKLDWERKMRALETRLDLRDQELANAQTCLDQKGQEFSKLTNSFEKLRLHQMKQNKVHRKELPHKEEMPFELSNVNQKLEKQAQNYQTQLNGKKLSVEDSSSEIPHLLCESDSSCETNERDEFIIEKLKSAVSEIALSRNKLQDENQKLLQELKMYQRQCQIRSQLYTEEEFHNSEQERMRNEISDLTEELHQKEITIATVMKKAAHLERQLKMELEIKEKMLAKQQSMDFTNREYSRHTSINKLEYENERLRSDLAKLHVNGKSAWSNQNSYEETGRYSYQNQIKMEKNEDRLSQDHEPNRSASPPVPPLTFRTKEMASPLVSDDEVFPLSPPDISFPASLAAQHFLLEEEKRAKELEKLLNTHIDELQRHTEFTLNKYTKLKQNRHI</sequence>
<evidence type="ECO:0000256" key="2">
    <source>
        <dbReference type="ARBA" id="ARBA00007181"/>
    </source>
</evidence>
<dbReference type="PANTHER" id="PTHR18875:SF5">
    <property type="entry name" value="DEUTEROSOME ASSEMBLY PROTEIN 1"/>
    <property type="match status" value="1"/>
</dbReference>
<feature type="domain" description="CEP63/Deup1 CEP152 binding coiled coil" evidence="11">
    <location>
        <begin position="350"/>
        <end position="384"/>
    </location>
</feature>
<reference evidence="12" key="1">
    <citation type="submission" date="2020-03" db="EMBL/GenBank/DDBJ databases">
        <title>Studies in the Genomics of Life Span.</title>
        <authorList>
            <person name="Glass D."/>
        </authorList>
    </citation>
    <scope>NUCLEOTIDE SEQUENCE</scope>
    <source>
        <strain evidence="12">SUZIE</strain>
        <tissue evidence="12">Muscle</tissue>
    </source>
</reference>
<evidence type="ECO:0000256" key="8">
    <source>
        <dbReference type="SAM" id="Coils"/>
    </source>
</evidence>
<evidence type="ECO:0000256" key="3">
    <source>
        <dbReference type="ARBA" id="ARBA00019105"/>
    </source>
</evidence>
<dbReference type="GO" id="GO:0030030">
    <property type="term" value="P:cell projection organization"/>
    <property type="evidence" value="ECO:0007669"/>
    <property type="project" value="UniProtKB-KW"/>
</dbReference>
<comment type="similarity">
    <text evidence="2">Belongs to the CEP63 family.</text>
</comment>
<dbReference type="GO" id="GO:0098535">
    <property type="term" value="P:de novo centriole assembly involved in multi-ciliated epithelial cell differentiation"/>
    <property type="evidence" value="ECO:0007669"/>
    <property type="project" value="TreeGrafter"/>
</dbReference>
<evidence type="ECO:0000256" key="5">
    <source>
        <dbReference type="ARBA" id="ARBA00022794"/>
    </source>
</evidence>
<dbReference type="GO" id="GO:0098536">
    <property type="term" value="C:deuterosome"/>
    <property type="evidence" value="ECO:0007669"/>
    <property type="project" value="TreeGrafter"/>
</dbReference>